<protein>
    <submittedName>
        <fullName evidence="1">Uncharacterized protein</fullName>
    </submittedName>
</protein>
<sequence length="103" mass="10719">MVFVGTSSGGGGCPTIFVTRRGTLVVQGTTVTDPVALEEMRARGNGLPAYESAVEIPAALLPFIDVEALQKLAFSNEDRPDFLVDPASAAKLQQLADAVASGR</sequence>
<reference evidence="1 2" key="1">
    <citation type="submission" date="2018-12" db="EMBL/GenBank/DDBJ databases">
        <title>Amycolatopsis eburnea sp. nov. actinomycete associate with arbuscular mycorrhiza fungal spore.</title>
        <authorList>
            <person name="Lumyong S."/>
            <person name="Chaiya L."/>
        </authorList>
    </citation>
    <scope>NUCLEOTIDE SEQUENCE [LARGE SCALE GENOMIC DNA]</scope>
    <source>
        <strain evidence="1 2">GLM-1</strain>
    </source>
</reference>
<comment type="caution">
    <text evidence="1">The sequence shown here is derived from an EMBL/GenBank/DDBJ whole genome shotgun (WGS) entry which is preliminary data.</text>
</comment>
<organism evidence="1 2">
    <name type="scientific">Amycolatopsis eburnea</name>
    <dbReference type="NCBI Taxonomy" id="2267691"/>
    <lineage>
        <taxon>Bacteria</taxon>
        <taxon>Bacillati</taxon>
        <taxon>Actinomycetota</taxon>
        <taxon>Actinomycetes</taxon>
        <taxon>Pseudonocardiales</taxon>
        <taxon>Pseudonocardiaceae</taxon>
        <taxon>Amycolatopsis</taxon>
    </lineage>
</organism>
<gene>
    <name evidence="1" type="ORF">EIY87_09410</name>
</gene>
<dbReference type="EMBL" id="RSEC01000032">
    <property type="protein sequence ID" value="RSD22258.1"/>
    <property type="molecule type" value="Genomic_DNA"/>
</dbReference>
<dbReference type="OrthoDB" id="3577809at2"/>
<evidence type="ECO:0000313" key="2">
    <source>
        <dbReference type="Proteomes" id="UP000267081"/>
    </source>
</evidence>
<name>A0A3R9E775_9PSEU</name>
<accession>A0A3R9E775</accession>
<proteinExistence type="predicted"/>
<dbReference type="AlphaFoldDB" id="A0A3R9E775"/>
<evidence type="ECO:0000313" key="1">
    <source>
        <dbReference type="EMBL" id="RSD22258.1"/>
    </source>
</evidence>
<keyword evidence="2" id="KW-1185">Reference proteome</keyword>
<dbReference type="Proteomes" id="UP000267081">
    <property type="component" value="Unassembled WGS sequence"/>
</dbReference>